<dbReference type="CDD" id="cd01646">
    <property type="entry name" value="RT_Bac_retron_I"/>
    <property type="match status" value="1"/>
</dbReference>
<keyword evidence="3" id="KW-0808">Transferase</keyword>
<dbReference type="AlphaFoldDB" id="A0A1W0D5K5"/>
<reference evidence="3 4" key="1">
    <citation type="submission" date="2017-02" db="EMBL/GenBank/DDBJ databases">
        <title>Chromobacterium haemolyticum H5244.</title>
        <authorList>
            <person name="Gulvik C.A."/>
        </authorList>
    </citation>
    <scope>NUCLEOTIDE SEQUENCE [LARGE SCALE GENOMIC DNA]</scope>
    <source>
        <strain evidence="3 4">H5244</strain>
    </source>
</reference>
<dbReference type="SUPFAM" id="SSF56672">
    <property type="entry name" value="DNA/RNA polymerases"/>
    <property type="match status" value="1"/>
</dbReference>
<name>A0A1W0D5K5_9NEIS</name>
<comment type="caution">
    <text evidence="3">The sequence shown here is derived from an EMBL/GenBank/DDBJ whole genome shotgun (WGS) entry which is preliminary data.</text>
</comment>
<dbReference type="Proteomes" id="UP000192721">
    <property type="component" value="Unassembled WGS sequence"/>
</dbReference>
<evidence type="ECO:0000256" key="1">
    <source>
        <dbReference type="ARBA" id="ARBA00034120"/>
    </source>
</evidence>
<dbReference type="EMBL" id="MUKV01000005">
    <property type="protein sequence ID" value="OQS42289.1"/>
    <property type="molecule type" value="Genomic_DNA"/>
</dbReference>
<organism evidence="3 4">
    <name type="scientific">Chromobacterium haemolyticum</name>
    <dbReference type="NCBI Taxonomy" id="394935"/>
    <lineage>
        <taxon>Bacteria</taxon>
        <taxon>Pseudomonadati</taxon>
        <taxon>Pseudomonadota</taxon>
        <taxon>Betaproteobacteria</taxon>
        <taxon>Neisseriales</taxon>
        <taxon>Chromobacteriaceae</taxon>
        <taxon>Chromobacterium</taxon>
    </lineage>
</organism>
<dbReference type="InterPro" id="IPR000477">
    <property type="entry name" value="RT_dom"/>
</dbReference>
<evidence type="ECO:0000259" key="2">
    <source>
        <dbReference type="PROSITE" id="PS50878"/>
    </source>
</evidence>
<feature type="domain" description="Reverse transcriptase" evidence="2">
    <location>
        <begin position="1"/>
        <end position="299"/>
    </location>
</feature>
<comment type="similarity">
    <text evidence="1">Belongs to the bacterial reverse transcriptase family.</text>
</comment>
<proteinExistence type="inferred from homology"/>
<evidence type="ECO:0000313" key="4">
    <source>
        <dbReference type="Proteomes" id="UP000192721"/>
    </source>
</evidence>
<dbReference type="GO" id="GO:0003964">
    <property type="term" value="F:RNA-directed DNA polymerase activity"/>
    <property type="evidence" value="ECO:0007669"/>
    <property type="project" value="UniProtKB-KW"/>
</dbReference>
<keyword evidence="3" id="KW-0548">Nucleotidyltransferase</keyword>
<dbReference type="InterPro" id="IPR051083">
    <property type="entry name" value="GrpII_Intron_Splice-Mob/Def"/>
</dbReference>
<protein>
    <submittedName>
        <fullName evidence="3">Reverse transcriptase</fullName>
    </submittedName>
</protein>
<evidence type="ECO:0000313" key="3">
    <source>
        <dbReference type="EMBL" id="OQS42289.1"/>
    </source>
</evidence>
<sequence length="374" mass="43188">MHEPSADSSVGFSFQELVTAYFDCRRSKRNTSSALAFESRLERNLFQLYQELEDGSYRPGRSICFVITRPKPREVWAADFRDRIVHHLLYNKVSPRFHASFIADSCACIPGRGTLYAAKRLEEKVRSITQNWSQSAYYLKGDLANFFVSIDKKVLHGLLAKKIREPWWMCLAELILFHDPRQDFEFRGSPGLLARVPPHKRLLEQAPHLGLPIGNLSSQFFANVYLNELDQFAKHKIGARHYIRYVDDFVILHESPQWLNGALKQIDDFLPDHLHARLNPKKTILQPIGRGIDFVGQVIKPWHRTTRRRLFRQAIYRAASVPDDQIFETANSYFGLLGQATASHHDCAKLANVLRRRGFCVNHSLTKIFRKKAS</sequence>
<dbReference type="PROSITE" id="PS50878">
    <property type="entry name" value="RT_POL"/>
    <property type="match status" value="1"/>
</dbReference>
<accession>A0A1W0D5K5</accession>
<dbReference type="Pfam" id="PF00078">
    <property type="entry name" value="RVT_1"/>
    <property type="match status" value="1"/>
</dbReference>
<gene>
    <name evidence="3" type="ORF">B0T45_05710</name>
</gene>
<dbReference type="InterPro" id="IPR043502">
    <property type="entry name" value="DNA/RNA_pol_sf"/>
</dbReference>
<dbReference type="PANTHER" id="PTHR34047">
    <property type="entry name" value="NUCLEAR INTRON MATURASE 1, MITOCHONDRIAL-RELATED"/>
    <property type="match status" value="1"/>
</dbReference>
<keyword evidence="3" id="KW-0695">RNA-directed DNA polymerase</keyword>
<dbReference type="PANTHER" id="PTHR34047:SF8">
    <property type="entry name" value="PROTEIN YKFC"/>
    <property type="match status" value="1"/>
</dbReference>